<gene>
    <name evidence="2" type="ORF">BDW02DRAFT_570607</name>
</gene>
<proteinExistence type="predicted"/>
<keyword evidence="1" id="KW-0732">Signal</keyword>
<dbReference type="EMBL" id="ML975329">
    <property type="protein sequence ID" value="KAF1832905.1"/>
    <property type="molecule type" value="Genomic_DNA"/>
</dbReference>
<sequence>MVICLCICLCALRSTSPSLSLAFRTRRAQKTLCGTPLHKMRHLGPAAGAMPARAITFLARA</sequence>
<evidence type="ECO:0008006" key="4">
    <source>
        <dbReference type="Google" id="ProtNLM"/>
    </source>
</evidence>
<keyword evidence="3" id="KW-1185">Reference proteome</keyword>
<accession>A0A6A5K5D8</accession>
<feature type="chain" id="PRO_5025344550" description="Secreted protein" evidence="1">
    <location>
        <begin position="23"/>
        <end position="61"/>
    </location>
</feature>
<dbReference type="Proteomes" id="UP000800040">
    <property type="component" value="Unassembled WGS sequence"/>
</dbReference>
<reference evidence="2" key="1">
    <citation type="submission" date="2020-01" db="EMBL/GenBank/DDBJ databases">
        <authorList>
            <consortium name="DOE Joint Genome Institute"/>
            <person name="Haridas S."/>
            <person name="Albert R."/>
            <person name="Binder M."/>
            <person name="Bloem J."/>
            <person name="Labutti K."/>
            <person name="Salamov A."/>
            <person name="Andreopoulos B."/>
            <person name="Baker S.E."/>
            <person name="Barry K."/>
            <person name="Bills G."/>
            <person name="Bluhm B.H."/>
            <person name="Cannon C."/>
            <person name="Castanera R."/>
            <person name="Culley D.E."/>
            <person name="Daum C."/>
            <person name="Ezra D."/>
            <person name="Gonzalez J.B."/>
            <person name="Henrissat B."/>
            <person name="Kuo A."/>
            <person name="Liang C."/>
            <person name="Lipzen A."/>
            <person name="Lutzoni F."/>
            <person name="Magnuson J."/>
            <person name="Mondo S."/>
            <person name="Nolan M."/>
            <person name="Ohm R."/>
            <person name="Pangilinan J."/>
            <person name="Park H.-J."/>
            <person name="Ramirez L."/>
            <person name="Alfaro M."/>
            <person name="Sun H."/>
            <person name="Tritt A."/>
            <person name="Yoshinaga Y."/>
            <person name="Zwiers L.-H."/>
            <person name="Turgeon B.G."/>
            <person name="Goodwin S.B."/>
            <person name="Spatafora J.W."/>
            <person name="Crous P.W."/>
            <person name="Grigoriev I.V."/>
        </authorList>
    </citation>
    <scope>NUCLEOTIDE SEQUENCE</scope>
    <source>
        <strain evidence="2">P77</strain>
    </source>
</reference>
<feature type="signal peptide" evidence="1">
    <location>
        <begin position="1"/>
        <end position="22"/>
    </location>
</feature>
<dbReference type="AlphaFoldDB" id="A0A6A5K5D8"/>
<organism evidence="2 3">
    <name type="scientific">Decorospora gaudefroyi</name>
    <dbReference type="NCBI Taxonomy" id="184978"/>
    <lineage>
        <taxon>Eukaryota</taxon>
        <taxon>Fungi</taxon>
        <taxon>Dikarya</taxon>
        <taxon>Ascomycota</taxon>
        <taxon>Pezizomycotina</taxon>
        <taxon>Dothideomycetes</taxon>
        <taxon>Pleosporomycetidae</taxon>
        <taxon>Pleosporales</taxon>
        <taxon>Pleosporineae</taxon>
        <taxon>Pleosporaceae</taxon>
        <taxon>Decorospora</taxon>
    </lineage>
</organism>
<protein>
    <recommendedName>
        <fullName evidence="4">Secreted protein</fullName>
    </recommendedName>
</protein>
<name>A0A6A5K5D8_9PLEO</name>
<evidence type="ECO:0000313" key="2">
    <source>
        <dbReference type="EMBL" id="KAF1832905.1"/>
    </source>
</evidence>
<evidence type="ECO:0000256" key="1">
    <source>
        <dbReference type="SAM" id="SignalP"/>
    </source>
</evidence>
<evidence type="ECO:0000313" key="3">
    <source>
        <dbReference type="Proteomes" id="UP000800040"/>
    </source>
</evidence>